<keyword evidence="1" id="KW-0812">Transmembrane</keyword>
<dbReference type="AlphaFoldDB" id="S4P8D6"/>
<reference evidence="2" key="2">
    <citation type="submission" date="2013-05" db="EMBL/GenBank/DDBJ databases">
        <authorList>
            <person name="Carter J.-M."/>
            <person name="Baker S.C."/>
            <person name="Pink R."/>
            <person name="Carter D.R.F."/>
            <person name="Collins A."/>
            <person name="Tomlin J."/>
            <person name="Gibbs M."/>
            <person name="Breuker C.J."/>
        </authorList>
    </citation>
    <scope>NUCLEOTIDE SEQUENCE</scope>
    <source>
        <tissue evidence="2">Ovary</tissue>
    </source>
</reference>
<accession>S4P8D6</accession>
<evidence type="ECO:0000256" key="1">
    <source>
        <dbReference type="SAM" id="Phobius"/>
    </source>
</evidence>
<proteinExistence type="predicted"/>
<organism evidence="2">
    <name type="scientific">Pararge aegeria</name>
    <name type="common">speckled wood butterfly</name>
    <dbReference type="NCBI Taxonomy" id="116150"/>
    <lineage>
        <taxon>Eukaryota</taxon>
        <taxon>Metazoa</taxon>
        <taxon>Ecdysozoa</taxon>
        <taxon>Arthropoda</taxon>
        <taxon>Hexapoda</taxon>
        <taxon>Insecta</taxon>
        <taxon>Pterygota</taxon>
        <taxon>Neoptera</taxon>
        <taxon>Endopterygota</taxon>
        <taxon>Lepidoptera</taxon>
        <taxon>Glossata</taxon>
        <taxon>Ditrysia</taxon>
        <taxon>Papilionoidea</taxon>
        <taxon>Nymphalidae</taxon>
        <taxon>Satyrinae</taxon>
        <taxon>Satyrini</taxon>
        <taxon>Parargina</taxon>
        <taxon>Pararge</taxon>
    </lineage>
</organism>
<reference evidence="2" key="1">
    <citation type="journal article" date="2013" name="BMC Genomics">
        <title>Unscrambling butterfly oogenesis.</title>
        <authorList>
            <person name="Carter J.M."/>
            <person name="Baker S.C."/>
            <person name="Pink R."/>
            <person name="Carter D.R."/>
            <person name="Collins A."/>
            <person name="Tomlin J."/>
            <person name="Gibbs M."/>
            <person name="Breuker C.J."/>
        </authorList>
    </citation>
    <scope>NUCLEOTIDE SEQUENCE</scope>
    <source>
        <tissue evidence="2">Ovary</tissue>
    </source>
</reference>
<dbReference type="EMBL" id="GAIX01009545">
    <property type="protein sequence ID" value="JAA83015.1"/>
    <property type="molecule type" value="Transcribed_RNA"/>
</dbReference>
<feature type="transmembrane region" description="Helical" evidence="1">
    <location>
        <begin position="31"/>
        <end position="53"/>
    </location>
</feature>
<keyword evidence="1" id="KW-0472">Membrane</keyword>
<evidence type="ECO:0000313" key="2">
    <source>
        <dbReference type="EMBL" id="JAA83015.1"/>
    </source>
</evidence>
<keyword evidence="1" id="KW-1133">Transmembrane helix</keyword>
<sequence length="103" mass="11981">MCSAFPSFPFKLGYQLIEVKHFMLFRRYGTFIIGALLGLLYVAGFLFVSVMFLKCTMNGFVLEPTFRRLIRIYLIYTSRKLYAPFPTSVNRVAVTTYLHKCNT</sequence>
<name>S4P8D6_9NEOP</name>
<protein>
    <submittedName>
        <fullName evidence="2">Uncharacterized protein</fullName>
    </submittedName>
</protein>